<dbReference type="GO" id="GO:0051536">
    <property type="term" value="F:iron-sulfur cluster binding"/>
    <property type="evidence" value="ECO:0007669"/>
    <property type="project" value="InterPro"/>
</dbReference>
<evidence type="ECO:0000313" key="3">
    <source>
        <dbReference type="Proteomes" id="UP000008815"/>
    </source>
</evidence>
<dbReference type="Proteomes" id="UP000008815">
    <property type="component" value="Chromosome 3"/>
</dbReference>
<accession>A0A0H3KQK5</accession>
<proteinExistence type="predicted"/>
<dbReference type="AlphaFoldDB" id="A0A0H3KQK5"/>
<dbReference type="Pfam" id="PF13510">
    <property type="entry name" value="Fer2_4"/>
    <property type="match status" value="1"/>
</dbReference>
<dbReference type="InterPro" id="IPR036010">
    <property type="entry name" value="2Fe-2S_ferredoxin-like_sf"/>
</dbReference>
<dbReference type="SUPFAM" id="SSF54292">
    <property type="entry name" value="2Fe-2S ferredoxin-like"/>
    <property type="match status" value="1"/>
</dbReference>
<dbReference type="KEGG" id="bmj:BMULJ_05532"/>
<dbReference type="eggNOG" id="COG1034">
    <property type="taxonomic scope" value="Bacteria"/>
</dbReference>
<name>A0A0H3KQK5_BURM1</name>
<dbReference type="EMBL" id="AP009387">
    <property type="protein sequence ID" value="BAG47362.1"/>
    <property type="molecule type" value="Genomic_DNA"/>
</dbReference>
<dbReference type="KEGG" id="bmu:Bmul_5995"/>
<sequence>MFESIVPADAIRERVRIHVDGIAHDVPAHYSVAAALLAAGTLACRSTAVSASPRGPFCMMGVCFDCLVEVDGVPNVQGCMTPVRDGMQVRAMHGKARLA</sequence>
<protein>
    <submittedName>
        <fullName evidence="2">Uncharacterized NAD(FAD)-dependent dehydrogenase</fullName>
    </submittedName>
</protein>
<dbReference type="GeneID" id="93167957"/>
<gene>
    <name evidence="2" type="ordered locus">BMULJ_05532</name>
</gene>
<dbReference type="HOGENOM" id="CLU_153062_1_0_4"/>
<dbReference type="STRING" id="395019.BMULJ_05532"/>
<keyword evidence="1" id="KW-0560">Oxidoreductase</keyword>
<reference evidence="2 3" key="1">
    <citation type="submission" date="2007-04" db="EMBL/GenBank/DDBJ databases">
        <title>Complete genome sequence of Burkholderia multivorans ATCC 17616.</title>
        <authorList>
            <person name="Ohtsubo Y."/>
            <person name="Yamashita A."/>
            <person name="Kurokawa K."/>
            <person name="Takami H."/>
            <person name="Yuhara S."/>
            <person name="Nishiyama E."/>
            <person name="Endo R."/>
            <person name="Miyazaki R."/>
            <person name="Ono A."/>
            <person name="Yano K."/>
            <person name="Ito M."/>
            <person name="Sota M."/>
            <person name="Yuji N."/>
            <person name="Hattori M."/>
            <person name="Tsuda M."/>
        </authorList>
    </citation>
    <scope>NUCLEOTIDE SEQUENCE [LARGE SCALE GENOMIC DNA]</scope>
    <source>
        <strain evidence="3">ATCC 17616 / 249</strain>
    </source>
</reference>
<dbReference type="InterPro" id="IPR042204">
    <property type="entry name" value="2Fe-2S-bd_N"/>
</dbReference>
<dbReference type="RefSeq" id="WP_006405327.1">
    <property type="nucleotide sequence ID" value="NC_010087.1"/>
</dbReference>
<dbReference type="Gene3D" id="3.10.20.440">
    <property type="entry name" value="2Fe-2S iron-sulphur cluster binding domain, sarcosine oxidase, alpha subunit, N-terminal domain"/>
    <property type="match status" value="1"/>
</dbReference>
<organism evidence="2 3">
    <name type="scientific">Burkholderia multivorans (strain ATCC 17616 / 249)</name>
    <dbReference type="NCBI Taxonomy" id="395019"/>
    <lineage>
        <taxon>Bacteria</taxon>
        <taxon>Pseudomonadati</taxon>
        <taxon>Pseudomonadota</taxon>
        <taxon>Betaproteobacteria</taxon>
        <taxon>Burkholderiales</taxon>
        <taxon>Burkholderiaceae</taxon>
        <taxon>Burkholderia</taxon>
        <taxon>Burkholderia cepacia complex</taxon>
    </lineage>
</organism>
<evidence type="ECO:0000256" key="1">
    <source>
        <dbReference type="ARBA" id="ARBA00023002"/>
    </source>
</evidence>
<evidence type="ECO:0000313" key="2">
    <source>
        <dbReference type="EMBL" id="BAG47362.1"/>
    </source>
</evidence>
<dbReference type="GO" id="GO:0016491">
    <property type="term" value="F:oxidoreductase activity"/>
    <property type="evidence" value="ECO:0007669"/>
    <property type="project" value="UniProtKB-KW"/>
</dbReference>
<keyword evidence="3" id="KW-1185">Reference proteome</keyword>